<keyword evidence="2" id="KW-1185">Reference proteome</keyword>
<sequence length="121" mass="13229">MTENGPTLLTGNILIDEQASAFSGATVNVFLEDVSRQDDSSQVVQKQVIRNVEHLEGEGQSIAFAFKGKVPNPESHYIVRVHIDLNGNDSVDVGDLVTMESFPVLTRGHPSNITVRVNQIK</sequence>
<dbReference type="EMBL" id="CP116968">
    <property type="protein sequence ID" value="WNM63641.1"/>
    <property type="molecule type" value="Genomic_DNA"/>
</dbReference>
<dbReference type="RefSeq" id="WP_312748328.1">
    <property type="nucleotide sequence ID" value="NZ_CP116968.1"/>
</dbReference>
<evidence type="ECO:0000313" key="2">
    <source>
        <dbReference type="Proteomes" id="UP001302494"/>
    </source>
</evidence>
<dbReference type="Proteomes" id="UP001302494">
    <property type="component" value="Chromosome"/>
</dbReference>
<dbReference type="InterPro" id="IPR039366">
    <property type="entry name" value="Pilotin"/>
</dbReference>
<reference evidence="1 2" key="1">
    <citation type="submission" date="2023-01" db="EMBL/GenBank/DDBJ databases">
        <title>Cultivation and genomic characterization of new, ubiquitous marine nitrite-oxidizing bacteria from the Nitrospirales.</title>
        <authorList>
            <person name="Mueller A.J."/>
            <person name="Daebeler A."/>
            <person name="Herbold C.W."/>
            <person name="Kirkegaard R.H."/>
            <person name="Daims H."/>
        </authorList>
    </citation>
    <scope>NUCLEOTIDE SEQUENCE [LARGE SCALE GENOMIC DNA]</scope>
    <source>
        <strain evidence="1 2">DK</strain>
    </source>
</reference>
<name>A0AA96GU63_9BACT</name>
<dbReference type="Pfam" id="PF09619">
    <property type="entry name" value="YscW"/>
    <property type="match status" value="1"/>
</dbReference>
<organism evidence="1 2">
    <name type="scientific">Candidatus Nitrospira neomarina</name>
    <dbReference type="NCBI Taxonomy" id="3020899"/>
    <lineage>
        <taxon>Bacteria</taxon>
        <taxon>Pseudomonadati</taxon>
        <taxon>Nitrospirota</taxon>
        <taxon>Nitrospiria</taxon>
        <taxon>Nitrospirales</taxon>
        <taxon>Nitrospiraceae</taxon>
        <taxon>Nitrospira</taxon>
    </lineage>
</organism>
<dbReference type="KEGG" id="nneo:PQG83_07765"/>
<proteinExistence type="predicted"/>
<protein>
    <submittedName>
        <fullName evidence="1">YbaY family lipoprotein</fullName>
    </submittedName>
</protein>
<keyword evidence="1" id="KW-0449">Lipoprotein</keyword>
<dbReference type="AlphaFoldDB" id="A0AA96GU63"/>
<gene>
    <name evidence="1" type="ORF">PQG83_07765</name>
</gene>
<evidence type="ECO:0000313" key="1">
    <source>
        <dbReference type="EMBL" id="WNM63641.1"/>
    </source>
</evidence>
<accession>A0AA96GU63</accession>